<protein>
    <submittedName>
        <fullName evidence="4">GNAT family N-acetyltransferase</fullName>
    </submittedName>
</protein>
<dbReference type="SUPFAM" id="SSF55729">
    <property type="entry name" value="Acyl-CoA N-acyltransferases (Nat)"/>
    <property type="match status" value="1"/>
</dbReference>
<dbReference type="InterPro" id="IPR000182">
    <property type="entry name" value="GNAT_dom"/>
</dbReference>
<dbReference type="Gene3D" id="3.40.630.30">
    <property type="match status" value="1"/>
</dbReference>
<evidence type="ECO:0000259" key="3">
    <source>
        <dbReference type="PROSITE" id="PS51186"/>
    </source>
</evidence>
<keyword evidence="1 4" id="KW-0808">Transferase</keyword>
<evidence type="ECO:0000256" key="1">
    <source>
        <dbReference type="ARBA" id="ARBA00022679"/>
    </source>
</evidence>
<keyword evidence="5" id="KW-1185">Reference proteome</keyword>
<dbReference type="Proteomes" id="UP000439550">
    <property type="component" value="Unassembled WGS sequence"/>
</dbReference>
<comment type="caution">
    <text evidence="4">The sequence shown here is derived from an EMBL/GenBank/DDBJ whole genome shotgun (WGS) entry which is preliminary data.</text>
</comment>
<evidence type="ECO:0000313" key="4">
    <source>
        <dbReference type="EMBL" id="MQW39063.1"/>
    </source>
</evidence>
<dbReference type="PROSITE" id="PS51186">
    <property type="entry name" value="GNAT"/>
    <property type="match status" value="1"/>
</dbReference>
<reference evidence="4 5" key="1">
    <citation type="submission" date="2019-10" db="EMBL/GenBank/DDBJ databases">
        <authorList>
            <person name="Dong K."/>
        </authorList>
    </citation>
    <scope>NUCLEOTIDE SEQUENCE [LARGE SCALE GENOMIC DNA]</scope>
    <source>
        <strain evidence="4 5">DSM 28960</strain>
    </source>
</reference>
<dbReference type="GO" id="GO:0016747">
    <property type="term" value="F:acyltransferase activity, transferring groups other than amino-acyl groups"/>
    <property type="evidence" value="ECO:0007669"/>
    <property type="project" value="InterPro"/>
</dbReference>
<proteinExistence type="predicted"/>
<evidence type="ECO:0000313" key="5">
    <source>
        <dbReference type="Proteomes" id="UP000439550"/>
    </source>
</evidence>
<dbReference type="CDD" id="cd04301">
    <property type="entry name" value="NAT_SF"/>
    <property type="match status" value="1"/>
</dbReference>
<dbReference type="InterPro" id="IPR016181">
    <property type="entry name" value="Acyl_CoA_acyltransferase"/>
</dbReference>
<dbReference type="PANTHER" id="PTHR43800:SF1">
    <property type="entry name" value="PEPTIDYL-LYSINE N-ACETYLTRANSFERASE YJAB"/>
    <property type="match status" value="1"/>
</dbReference>
<accession>A0A7X1Z7E4</accession>
<dbReference type="RefSeq" id="WP_153495724.1">
    <property type="nucleotide sequence ID" value="NZ_CAXYUY010000004.1"/>
</dbReference>
<feature type="domain" description="N-acetyltransferase" evidence="3">
    <location>
        <begin position="1"/>
        <end position="131"/>
    </location>
</feature>
<name>A0A7X1Z7E4_9LACT</name>
<sequence>MNCIEIKTNHARYLELLLIGDENQAHLETYLYSGRLFILENESEQIGAMILQEKNNGIELENLSILPEFQKQGFGSALLRFACENSLGKWLILGTDDVSGNVDFYQKNGFEIFKTEKNYFIEAYDSPCFENGIQLKDKIFLRKYCK</sequence>
<dbReference type="AlphaFoldDB" id="A0A7X1Z7E4"/>
<gene>
    <name evidence="4" type="ORF">GHI93_03735</name>
</gene>
<evidence type="ECO:0000256" key="2">
    <source>
        <dbReference type="ARBA" id="ARBA00023315"/>
    </source>
</evidence>
<dbReference type="Pfam" id="PF13508">
    <property type="entry name" value="Acetyltransf_7"/>
    <property type="match status" value="1"/>
</dbReference>
<dbReference type="OrthoDB" id="162775at2"/>
<keyword evidence="2" id="KW-0012">Acyltransferase</keyword>
<dbReference type="EMBL" id="WITJ01000004">
    <property type="protein sequence ID" value="MQW39063.1"/>
    <property type="molecule type" value="Genomic_DNA"/>
</dbReference>
<dbReference type="PANTHER" id="PTHR43800">
    <property type="entry name" value="PEPTIDYL-LYSINE N-ACETYLTRANSFERASE YJAB"/>
    <property type="match status" value="1"/>
</dbReference>
<organism evidence="4 5">
    <name type="scientific">Lactococcus hircilactis</name>
    <dbReference type="NCBI Taxonomy" id="1494462"/>
    <lineage>
        <taxon>Bacteria</taxon>
        <taxon>Bacillati</taxon>
        <taxon>Bacillota</taxon>
        <taxon>Bacilli</taxon>
        <taxon>Lactobacillales</taxon>
        <taxon>Streptococcaceae</taxon>
        <taxon>Lactococcus</taxon>
    </lineage>
</organism>